<accession>A0A955LBJ1</accession>
<dbReference type="SUPFAM" id="SSF55874">
    <property type="entry name" value="ATPase domain of HSP90 chaperone/DNA topoisomerase II/histidine kinase"/>
    <property type="match status" value="1"/>
</dbReference>
<reference evidence="7" key="1">
    <citation type="submission" date="2020-04" db="EMBL/GenBank/DDBJ databases">
        <authorList>
            <person name="Zhang T."/>
        </authorList>
    </citation>
    <scope>NUCLEOTIDE SEQUENCE</scope>
    <source>
        <strain evidence="7">HKST-UBA09</strain>
    </source>
</reference>
<protein>
    <recommendedName>
        <fullName evidence="4">DNA mismatch repair protein MutL</fullName>
    </recommendedName>
</protein>
<dbReference type="Gene3D" id="3.30.1540.20">
    <property type="entry name" value="MutL, C-terminal domain, dimerisation subdomain"/>
    <property type="match status" value="1"/>
</dbReference>
<keyword evidence="7" id="KW-0378">Hydrolase</keyword>
<proteinExistence type="inferred from homology"/>
<dbReference type="InterPro" id="IPR036890">
    <property type="entry name" value="HATPase_C_sf"/>
</dbReference>
<evidence type="ECO:0000256" key="4">
    <source>
        <dbReference type="HAMAP-Rule" id="MF_00149"/>
    </source>
</evidence>
<dbReference type="Pfam" id="PF13589">
    <property type="entry name" value="HATPase_c_3"/>
    <property type="match status" value="1"/>
</dbReference>
<dbReference type="CDD" id="cd00782">
    <property type="entry name" value="MutL_Trans"/>
    <property type="match status" value="1"/>
</dbReference>
<sequence length="604" mass="69150">MSKINLLPKDLINKIAAGEVVERPSSVIKELLENSIDAGSKNIKIYIEEAGTKLIKVVDDGEGIEPEDLSFTLEQHATSKIKVLDDLFSIKTLGFRGEALASISAVSETVIIHSKTKEKDGSTLEHSEETNIAQNKQLVTNGTVVEVHNLFKNIPARKKFLKSLSTEKRHIYDMFISLVLPFLDIHFELYSDGNQIYKFTATNDLKNRLFEVFGKEFAKHITIDAAEANNMKITGVLGDTHIGQKKNKNQFIYINNRSIKSALINQAVVQGYTGHMHRDLKPSYVLFIEIDPKSVDINIHPRKLEVKFEDERTVFGTIYNFVNKNLEKYSKEEIKDDFNFTSNFNSIDTPVRNKLNPIKKKQSSSFKVSDAINFSKELYQGTSKSRNIFNNSNREEEQYYEDRVLINDQNVIQLFNTYIAFEKNNEFFLIDQHAAAEKIMFEKLLKQNNSIKTKPLLVPEVVSLNTIHQKENILEQRDELKKLGFLIEDFGKESIQIIEIPELTNIDSFKDLINELLSSPQDLGIEFSSEIINKFNITKDIYLKLATISCHGSIRAGQRLHREEMTQIANDVLNLETGNTCPHGRPIIWKLKKTEIENIFNRDI</sequence>
<dbReference type="FunFam" id="3.30.565.10:FF:000003">
    <property type="entry name" value="DNA mismatch repair endonuclease MutL"/>
    <property type="match status" value="1"/>
</dbReference>
<dbReference type="GO" id="GO:0032300">
    <property type="term" value="C:mismatch repair complex"/>
    <property type="evidence" value="ECO:0007669"/>
    <property type="project" value="InterPro"/>
</dbReference>
<dbReference type="InterPro" id="IPR014721">
    <property type="entry name" value="Ribsml_uS5_D2-typ_fold_subgr"/>
</dbReference>
<evidence type="ECO:0000313" key="7">
    <source>
        <dbReference type="EMBL" id="MCA9387138.1"/>
    </source>
</evidence>
<evidence type="ECO:0000259" key="6">
    <source>
        <dbReference type="SMART" id="SM01340"/>
    </source>
</evidence>
<dbReference type="InterPro" id="IPR042121">
    <property type="entry name" value="MutL_C_regsub"/>
</dbReference>
<keyword evidence="3 4" id="KW-0234">DNA repair</keyword>
<gene>
    <name evidence="4 7" type="primary">mutL</name>
    <name evidence="7" type="ORF">KC669_03835</name>
</gene>
<dbReference type="InterPro" id="IPR037198">
    <property type="entry name" value="MutL_C_sf"/>
</dbReference>
<dbReference type="SMART" id="SM01340">
    <property type="entry name" value="DNA_mis_repair"/>
    <property type="match status" value="1"/>
</dbReference>
<dbReference type="Pfam" id="PF08676">
    <property type="entry name" value="MutL_C"/>
    <property type="match status" value="1"/>
</dbReference>
<keyword evidence="7" id="KW-0540">Nuclease</keyword>
<dbReference type="InterPro" id="IPR002099">
    <property type="entry name" value="MutL/Mlh/PMS"/>
</dbReference>
<dbReference type="InterPro" id="IPR013507">
    <property type="entry name" value="DNA_mismatch_S5_2-like"/>
</dbReference>
<feature type="domain" description="DNA mismatch repair protein S5" evidence="6">
    <location>
        <begin position="209"/>
        <end position="327"/>
    </location>
</feature>
<dbReference type="InterPro" id="IPR042120">
    <property type="entry name" value="MutL_C_dimsub"/>
</dbReference>
<dbReference type="GO" id="GO:0140664">
    <property type="term" value="F:ATP-dependent DNA damage sensor activity"/>
    <property type="evidence" value="ECO:0007669"/>
    <property type="project" value="InterPro"/>
</dbReference>
<dbReference type="InterPro" id="IPR014762">
    <property type="entry name" value="DNA_mismatch_repair_CS"/>
</dbReference>
<organism evidence="7 8">
    <name type="scientific">Candidatus Dojkabacteria bacterium</name>
    <dbReference type="NCBI Taxonomy" id="2099670"/>
    <lineage>
        <taxon>Bacteria</taxon>
        <taxon>Candidatus Dojkabacteria</taxon>
    </lineage>
</organism>
<keyword evidence="2 4" id="KW-0227">DNA damage</keyword>
<reference evidence="7" key="2">
    <citation type="journal article" date="2021" name="Microbiome">
        <title>Successional dynamics and alternative stable states in a saline activated sludge microbial community over 9 years.</title>
        <authorList>
            <person name="Wang Y."/>
            <person name="Ye J."/>
            <person name="Ju F."/>
            <person name="Liu L."/>
            <person name="Boyd J.A."/>
            <person name="Deng Y."/>
            <person name="Parks D.H."/>
            <person name="Jiang X."/>
            <person name="Yin X."/>
            <person name="Woodcroft B.J."/>
            <person name="Tyson G.W."/>
            <person name="Hugenholtz P."/>
            <person name="Polz M.F."/>
            <person name="Zhang T."/>
        </authorList>
    </citation>
    <scope>NUCLEOTIDE SEQUENCE</scope>
    <source>
        <strain evidence="7">HKST-UBA09</strain>
    </source>
</reference>
<dbReference type="InterPro" id="IPR020667">
    <property type="entry name" value="DNA_mismatch_repair_MutL"/>
</dbReference>
<dbReference type="Gene3D" id="3.30.1370.100">
    <property type="entry name" value="MutL, C-terminal domain, regulatory subdomain"/>
    <property type="match status" value="1"/>
</dbReference>
<dbReference type="SUPFAM" id="SSF118116">
    <property type="entry name" value="DNA mismatch repair protein MutL"/>
    <property type="match status" value="1"/>
</dbReference>
<keyword evidence="7" id="KW-0255">Endonuclease</keyword>
<dbReference type="EMBL" id="JAGQLF010000053">
    <property type="protein sequence ID" value="MCA9387138.1"/>
    <property type="molecule type" value="Genomic_DNA"/>
</dbReference>
<evidence type="ECO:0000313" key="8">
    <source>
        <dbReference type="Proteomes" id="UP000714915"/>
    </source>
</evidence>
<comment type="caution">
    <text evidence="7">The sequence shown here is derived from an EMBL/GenBank/DDBJ whole genome shotgun (WGS) entry which is preliminary data.</text>
</comment>
<dbReference type="GO" id="GO:0005524">
    <property type="term" value="F:ATP binding"/>
    <property type="evidence" value="ECO:0007669"/>
    <property type="project" value="InterPro"/>
</dbReference>
<dbReference type="Gene3D" id="3.30.230.10">
    <property type="match status" value="1"/>
</dbReference>
<comment type="similarity">
    <text evidence="1 4">Belongs to the DNA mismatch repair MutL/HexB family.</text>
</comment>
<dbReference type="PANTHER" id="PTHR10073">
    <property type="entry name" value="DNA MISMATCH REPAIR PROTEIN MLH, PMS, MUTL"/>
    <property type="match status" value="1"/>
</dbReference>
<dbReference type="Proteomes" id="UP000714915">
    <property type="component" value="Unassembled WGS sequence"/>
</dbReference>
<dbReference type="GO" id="GO:0006298">
    <property type="term" value="P:mismatch repair"/>
    <property type="evidence" value="ECO:0007669"/>
    <property type="project" value="UniProtKB-UniRule"/>
</dbReference>
<dbReference type="AlphaFoldDB" id="A0A955LBJ1"/>
<evidence type="ECO:0000256" key="2">
    <source>
        <dbReference type="ARBA" id="ARBA00022763"/>
    </source>
</evidence>
<dbReference type="GO" id="GO:0030983">
    <property type="term" value="F:mismatched DNA binding"/>
    <property type="evidence" value="ECO:0007669"/>
    <property type="project" value="InterPro"/>
</dbReference>
<dbReference type="HAMAP" id="MF_00149">
    <property type="entry name" value="DNA_mis_repair"/>
    <property type="match status" value="1"/>
</dbReference>
<dbReference type="GO" id="GO:0016887">
    <property type="term" value="F:ATP hydrolysis activity"/>
    <property type="evidence" value="ECO:0007669"/>
    <property type="project" value="InterPro"/>
</dbReference>
<dbReference type="SUPFAM" id="SSF54211">
    <property type="entry name" value="Ribosomal protein S5 domain 2-like"/>
    <property type="match status" value="1"/>
</dbReference>
<dbReference type="PROSITE" id="PS00058">
    <property type="entry name" value="DNA_MISMATCH_REPAIR_1"/>
    <property type="match status" value="1"/>
</dbReference>
<dbReference type="CDD" id="cd16926">
    <property type="entry name" value="HATPase_MutL-MLH-PMS-like"/>
    <property type="match status" value="1"/>
</dbReference>
<evidence type="ECO:0000256" key="1">
    <source>
        <dbReference type="ARBA" id="ARBA00006082"/>
    </source>
</evidence>
<evidence type="ECO:0000256" key="3">
    <source>
        <dbReference type="ARBA" id="ARBA00023204"/>
    </source>
</evidence>
<dbReference type="InterPro" id="IPR038973">
    <property type="entry name" value="MutL/Mlh/Pms-like"/>
</dbReference>
<name>A0A955LBJ1_9BACT</name>
<dbReference type="InterPro" id="IPR020568">
    <property type="entry name" value="Ribosomal_Su5_D2-typ_SF"/>
</dbReference>
<comment type="function">
    <text evidence="4">This protein is involved in the repair of mismatches in DNA. It is required for dam-dependent methyl-directed DNA mismatch repair. May act as a 'molecular matchmaker', a protein that promotes the formation of a stable complex between two or more DNA-binding proteins in an ATP-dependent manner without itself being part of a final effector complex.</text>
</comment>
<feature type="domain" description="MutL C-terminal dimerisation" evidence="5">
    <location>
        <begin position="411"/>
        <end position="560"/>
    </location>
</feature>
<evidence type="ECO:0000259" key="5">
    <source>
        <dbReference type="SMART" id="SM00853"/>
    </source>
</evidence>
<dbReference type="Gene3D" id="3.30.565.10">
    <property type="entry name" value="Histidine kinase-like ATPase, C-terminal domain"/>
    <property type="match status" value="1"/>
</dbReference>
<dbReference type="InterPro" id="IPR014790">
    <property type="entry name" value="MutL_C"/>
</dbReference>
<dbReference type="NCBIfam" id="TIGR00585">
    <property type="entry name" value="mutl"/>
    <property type="match status" value="1"/>
</dbReference>
<dbReference type="SMART" id="SM00853">
    <property type="entry name" value="MutL_C"/>
    <property type="match status" value="1"/>
</dbReference>
<dbReference type="Pfam" id="PF01119">
    <property type="entry name" value="DNA_mis_repair"/>
    <property type="match status" value="1"/>
</dbReference>
<dbReference type="GO" id="GO:0004519">
    <property type="term" value="F:endonuclease activity"/>
    <property type="evidence" value="ECO:0007669"/>
    <property type="project" value="UniProtKB-KW"/>
</dbReference>
<dbReference type="PANTHER" id="PTHR10073:SF12">
    <property type="entry name" value="DNA MISMATCH REPAIR PROTEIN MLH1"/>
    <property type="match status" value="1"/>
</dbReference>